<evidence type="ECO:0000313" key="2">
    <source>
        <dbReference type="EMBL" id="GLR72498.1"/>
    </source>
</evidence>
<reference evidence="2" key="2">
    <citation type="submission" date="2023-01" db="EMBL/GenBank/DDBJ databases">
        <title>Draft genome sequence of Agaribacter marinus strain NBRC 110023.</title>
        <authorList>
            <person name="Sun Q."/>
            <person name="Mori K."/>
        </authorList>
    </citation>
    <scope>NUCLEOTIDE SEQUENCE</scope>
    <source>
        <strain evidence="2">NBRC 110023</strain>
    </source>
</reference>
<proteinExistence type="predicted"/>
<reference evidence="2" key="1">
    <citation type="journal article" date="2014" name="Int. J. Syst. Evol. Microbiol.">
        <title>Complete genome sequence of Corynebacterium casei LMG S-19264T (=DSM 44701T), isolated from a smear-ripened cheese.</title>
        <authorList>
            <consortium name="US DOE Joint Genome Institute (JGI-PGF)"/>
            <person name="Walter F."/>
            <person name="Albersmeier A."/>
            <person name="Kalinowski J."/>
            <person name="Ruckert C."/>
        </authorList>
    </citation>
    <scope>NUCLEOTIDE SEQUENCE</scope>
    <source>
        <strain evidence="2">NBRC 110023</strain>
    </source>
</reference>
<name>A0AA37WJQ7_9ALTE</name>
<dbReference type="Proteomes" id="UP001156601">
    <property type="component" value="Unassembled WGS sequence"/>
</dbReference>
<comment type="caution">
    <text evidence="2">The sequence shown here is derived from an EMBL/GenBank/DDBJ whole genome shotgun (WGS) entry which is preliminary data.</text>
</comment>
<feature type="signal peptide" evidence="1">
    <location>
        <begin position="1"/>
        <end position="18"/>
    </location>
</feature>
<gene>
    <name evidence="2" type="ORF">GCM10007852_34060</name>
</gene>
<dbReference type="AlphaFoldDB" id="A0AA37WJQ7"/>
<protein>
    <submittedName>
        <fullName evidence="2">Uncharacterized protein</fullName>
    </submittedName>
</protein>
<feature type="chain" id="PRO_5041275737" evidence="1">
    <location>
        <begin position="19"/>
        <end position="109"/>
    </location>
</feature>
<sequence length="109" mass="12076">MKKIATILLALSSFSIIAAENTAPTKNSFSCMDKQTFEVDAKCISTKIETSDSFSKSQTSFWNDAVESNEYVMATMLMDPKTLNITVIAHRDTTAEKLAKLTKLTKIDD</sequence>
<dbReference type="RefSeq" id="WP_284218913.1">
    <property type="nucleotide sequence ID" value="NZ_BSOT01000010.1"/>
</dbReference>
<evidence type="ECO:0000256" key="1">
    <source>
        <dbReference type="SAM" id="SignalP"/>
    </source>
</evidence>
<evidence type="ECO:0000313" key="3">
    <source>
        <dbReference type="Proteomes" id="UP001156601"/>
    </source>
</evidence>
<accession>A0AA37WJQ7</accession>
<dbReference type="EMBL" id="BSOT01000010">
    <property type="protein sequence ID" value="GLR72498.1"/>
    <property type="molecule type" value="Genomic_DNA"/>
</dbReference>
<keyword evidence="1" id="KW-0732">Signal</keyword>
<organism evidence="2 3">
    <name type="scientific">Agaribacter marinus</name>
    <dbReference type="NCBI Taxonomy" id="1431249"/>
    <lineage>
        <taxon>Bacteria</taxon>
        <taxon>Pseudomonadati</taxon>
        <taxon>Pseudomonadota</taxon>
        <taxon>Gammaproteobacteria</taxon>
        <taxon>Alteromonadales</taxon>
        <taxon>Alteromonadaceae</taxon>
        <taxon>Agaribacter</taxon>
    </lineage>
</organism>
<keyword evidence="3" id="KW-1185">Reference proteome</keyword>